<dbReference type="RefSeq" id="WP_395545910.1">
    <property type="nucleotide sequence ID" value="NZ_CP166302.1"/>
</dbReference>
<dbReference type="InterPro" id="IPR003660">
    <property type="entry name" value="HAMP_dom"/>
</dbReference>
<evidence type="ECO:0000313" key="5">
    <source>
        <dbReference type="EMBL" id="MFH7566529.1"/>
    </source>
</evidence>
<dbReference type="Pfam" id="PF16448">
    <property type="entry name" value="LapD_MoxY_N"/>
    <property type="match status" value="1"/>
</dbReference>
<dbReference type="PANTHER" id="PTHR33121">
    <property type="entry name" value="CYCLIC DI-GMP PHOSPHODIESTERASE PDEF"/>
    <property type="match status" value="1"/>
</dbReference>
<dbReference type="InterPro" id="IPR043128">
    <property type="entry name" value="Rev_trsase/Diguanyl_cyclase"/>
</dbReference>
<dbReference type="SMART" id="SM00267">
    <property type="entry name" value="GGDEF"/>
    <property type="match status" value="1"/>
</dbReference>
<dbReference type="Gene3D" id="3.30.70.270">
    <property type="match status" value="1"/>
</dbReference>
<dbReference type="PROSITE" id="PS50885">
    <property type="entry name" value="HAMP"/>
    <property type="match status" value="1"/>
</dbReference>
<dbReference type="PROSITE" id="PS50887">
    <property type="entry name" value="GGDEF"/>
    <property type="match status" value="1"/>
</dbReference>
<feature type="domain" description="HAMP" evidence="3">
    <location>
        <begin position="172"/>
        <end position="223"/>
    </location>
</feature>
<dbReference type="PANTHER" id="PTHR33121:SF23">
    <property type="entry name" value="CYCLIC DI-GMP PHOSPHODIESTERASE PDEB"/>
    <property type="match status" value="1"/>
</dbReference>
<keyword evidence="1" id="KW-1133">Transmembrane helix</keyword>
<dbReference type="InterPro" id="IPR050706">
    <property type="entry name" value="Cyclic-di-GMP_PDE-like"/>
</dbReference>
<organism evidence="5 6">
    <name type="scientific">Oceanimonas smirnovii</name>
    <dbReference type="NCBI Taxonomy" id="264574"/>
    <lineage>
        <taxon>Bacteria</taxon>
        <taxon>Pseudomonadati</taxon>
        <taxon>Pseudomonadota</taxon>
        <taxon>Gammaproteobacteria</taxon>
        <taxon>Aeromonadales</taxon>
        <taxon>Aeromonadaceae</taxon>
        <taxon>Oceanimonas</taxon>
    </lineage>
</organism>
<dbReference type="PROSITE" id="PS50883">
    <property type="entry name" value="EAL"/>
    <property type="match status" value="1"/>
</dbReference>
<feature type="transmembrane region" description="Helical" evidence="1">
    <location>
        <begin position="6"/>
        <end position="25"/>
    </location>
</feature>
<keyword evidence="6" id="KW-1185">Reference proteome</keyword>
<dbReference type="Gene3D" id="6.20.270.20">
    <property type="entry name" value="LapD/MoxY periplasmic domain"/>
    <property type="match status" value="1"/>
</dbReference>
<dbReference type="InterPro" id="IPR001633">
    <property type="entry name" value="EAL_dom"/>
</dbReference>
<dbReference type="InterPro" id="IPR042461">
    <property type="entry name" value="LapD_MoxY_peri_C"/>
</dbReference>
<dbReference type="Gene3D" id="3.20.20.450">
    <property type="entry name" value="EAL domain"/>
    <property type="match status" value="1"/>
</dbReference>
<dbReference type="Pfam" id="PF00990">
    <property type="entry name" value="GGDEF"/>
    <property type="match status" value="1"/>
</dbReference>
<evidence type="ECO:0000256" key="1">
    <source>
        <dbReference type="SAM" id="Phobius"/>
    </source>
</evidence>
<proteinExistence type="predicted"/>
<dbReference type="SUPFAM" id="SSF55073">
    <property type="entry name" value="Nucleotide cyclase"/>
    <property type="match status" value="1"/>
</dbReference>
<protein>
    <submittedName>
        <fullName evidence="5">LapD/MoxY N-terminal periplasmic domain-containing protein</fullName>
    </submittedName>
</protein>
<keyword evidence="1" id="KW-0812">Transmembrane</keyword>
<evidence type="ECO:0000259" key="4">
    <source>
        <dbReference type="PROSITE" id="PS50887"/>
    </source>
</evidence>
<dbReference type="CDD" id="cd01948">
    <property type="entry name" value="EAL"/>
    <property type="match status" value="1"/>
</dbReference>
<dbReference type="InterPro" id="IPR029787">
    <property type="entry name" value="Nucleotide_cyclase"/>
</dbReference>
<comment type="caution">
    <text evidence="5">The sequence shown here is derived from an EMBL/GenBank/DDBJ whole genome shotgun (WGS) entry which is preliminary data.</text>
</comment>
<dbReference type="SMART" id="SM00052">
    <property type="entry name" value="EAL"/>
    <property type="match status" value="1"/>
</dbReference>
<reference evidence="5 6" key="1">
    <citation type="submission" date="2024-08" db="EMBL/GenBank/DDBJ databases">
        <title>Oceanimonas smirnovii Genome sequencing and assembly.</title>
        <authorList>
            <person name="Tang B."/>
        </authorList>
    </citation>
    <scope>NUCLEOTIDE SEQUENCE [LARGE SCALE GENOMIC DNA]</scope>
    <source>
        <strain evidence="5 6">OS2020-119</strain>
    </source>
</reference>
<feature type="domain" description="GGDEF" evidence="4">
    <location>
        <begin position="263"/>
        <end position="397"/>
    </location>
</feature>
<dbReference type="SMART" id="SM00304">
    <property type="entry name" value="HAMP"/>
    <property type="match status" value="1"/>
</dbReference>
<dbReference type="SUPFAM" id="SSF141868">
    <property type="entry name" value="EAL domain-like"/>
    <property type="match status" value="1"/>
</dbReference>
<dbReference type="EMBL" id="JBGFTR010000034">
    <property type="protein sequence ID" value="MFH7566529.1"/>
    <property type="molecule type" value="Genomic_DNA"/>
</dbReference>
<dbReference type="InterPro" id="IPR035919">
    <property type="entry name" value="EAL_sf"/>
</dbReference>
<sequence length="640" mass="70512">MSLNKQLWLAILVLMLLAFISSFTISTMSARNYYQEQLQQKNIDNANSLALTLSQVEKDDVTVELLVSAQFDTGHYRRIELIAPSGEVRQQKVSASAAQQHTVPAWFEKMAALSVPAGVAQVQDGWHQYGTLYVESQTQVAYAALWQTTLRLTAWLMLVAVLCGVLGSWLLKRITRPLEDVVKQAEAIGGRRFITSNEPRTLEFGRLVRAMNLLSGRVRDMLENESRRLEALRYQHQHDAVTGLANRETINSQLDALLSEDDGHHGMILVRIADLAGINRMLGHGQTNALLAELAGILQRWPEQERALFAGMNAGRLNGSDFLLLLTDTDALPALSAALDQRLREWSQGVADVQPVLPQGACYFTAGESRGDVMSRIDSMLAVAEQGGSTGTAVMETVSSRHHWSEGEWRELLNNVTTAHAVVSARFPVLTLADNDCLHEEAMMRVHWQGSTWRAGDITPWARRLGRLAELDLAMVEHVIDGLKHNEQKPVAVNVSVDTLRDAAGRQRLVSLLSNAGGFAPLLWLEFAERHVIAELELFRAFCTEVKATGCHLGIERAGRDFAKIAHLEELGLDYLKVDGSLLAGLEENEGNQGFLRGFCSLGHSIGLCMIADGVQDAQQRDLLRALGFDAAGGPGIRPL</sequence>
<dbReference type="InterPro" id="IPR000160">
    <property type="entry name" value="GGDEF_dom"/>
</dbReference>
<evidence type="ECO:0000259" key="2">
    <source>
        <dbReference type="PROSITE" id="PS50883"/>
    </source>
</evidence>
<gene>
    <name evidence="5" type="ORF">AB9R89_14545</name>
</gene>
<keyword evidence="1" id="KW-0472">Membrane</keyword>
<accession>A0ABW7P5M0</accession>
<dbReference type="InterPro" id="IPR032244">
    <property type="entry name" value="LapD_MoxY_N"/>
</dbReference>
<evidence type="ECO:0000259" key="3">
    <source>
        <dbReference type="PROSITE" id="PS50885"/>
    </source>
</evidence>
<dbReference type="Pfam" id="PF00563">
    <property type="entry name" value="EAL"/>
    <property type="match status" value="1"/>
</dbReference>
<feature type="domain" description="EAL" evidence="2">
    <location>
        <begin position="406"/>
        <end position="640"/>
    </location>
</feature>
<evidence type="ECO:0000313" key="6">
    <source>
        <dbReference type="Proteomes" id="UP001610706"/>
    </source>
</evidence>
<dbReference type="Gene3D" id="3.30.110.200">
    <property type="match status" value="1"/>
</dbReference>
<name>A0ABW7P5M0_9GAMM</name>
<dbReference type="Proteomes" id="UP001610706">
    <property type="component" value="Unassembled WGS sequence"/>
</dbReference>